<feature type="compositionally biased region" description="Basic and acidic residues" evidence="2">
    <location>
        <begin position="810"/>
        <end position="820"/>
    </location>
</feature>
<dbReference type="InterPro" id="IPR007725">
    <property type="entry name" value="TIMELESS_C"/>
</dbReference>
<feature type="region of interest" description="Disordered" evidence="2">
    <location>
        <begin position="21"/>
        <end position="48"/>
    </location>
</feature>
<accession>A0A8D8QK20</accession>
<dbReference type="PANTHER" id="PTHR22940:SF4">
    <property type="entry name" value="PROTEIN TIMELESS HOMOLOG"/>
    <property type="match status" value="1"/>
</dbReference>
<feature type="compositionally biased region" description="Polar residues" evidence="2">
    <location>
        <begin position="1052"/>
        <end position="1080"/>
    </location>
</feature>
<dbReference type="InterPro" id="IPR044998">
    <property type="entry name" value="Timeless"/>
</dbReference>
<feature type="region of interest" description="Disordered" evidence="2">
    <location>
        <begin position="318"/>
        <end position="370"/>
    </location>
</feature>
<protein>
    <submittedName>
        <fullName evidence="4">Protein timeless homolog</fullName>
    </submittedName>
</protein>
<feature type="compositionally biased region" description="Low complexity" evidence="2">
    <location>
        <begin position="340"/>
        <end position="355"/>
    </location>
</feature>
<dbReference type="EMBL" id="HBUF01081709">
    <property type="protein sequence ID" value="CAG6633101.1"/>
    <property type="molecule type" value="Transcribed_RNA"/>
</dbReference>
<dbReference type="AlphaFoldDB" id="A0A8D8QK20"/>
<feature type="compositionally biased region" description="Basic residues" evidence="2">
    <location>
        <begin position="910"/>
        <end position="920"/>
    </location>
</feature>
<sequence>MSCPPEEELLILREIYLTSVLQPKDMDEPPADAEEGQEESDSENEEEYEERALQCENLEQSFQFLDFMKKFLHQSVIKALSHLLAQFDLNSDYTNHCLVKMMHRIAVDCKMPAILFQASVFRTFQKMLQKDEPRFKELTTFAKFIVRKFLSTAAANRHVFMELLFWKTTKDAYEIEEGYNTAPSGSKGGAMGGVWAEHEEDELRRLFMEHEINKVEQDKVDWILENIINKERTRKSVIKKLKELYLITSTKDLKSSVRIKPPTNWSEEEEDQLRTLYQQVKEFHDPMNALRDRMQYKRSKGSVLEKLLELRIIQHKSQLYKKRQRKPQGGKTGQSSGGFDSPDQNSSSSSSSSSDSESDTRSSRHHAAGSLASPHLVATIRSLLDKGSKEIVEWVKEGLEETLEDVDDDETDVPLVPVQESTQQGIEEEDVVSMLTGLGLKSPRENMEVYWRIPGVWNLTALKKRIEFLGKLLNNEDPLEGLPPAHLESSDYSEDDNDDIEHRTPASPSHRQELTREANHGNESSQEIRPSEAHTREKKNKKSDKKKRERTKKLEDLRAKSSAPINEDSDSSDFGFLEETRRTNRSGNSGAESSGEDMPNKSRNRIQSDSDQDSDDLGMSTGTASQKKSQGSLKNGGISSGKIDLARDSNDSDDEGRSGNIDLTKDSSDSDEKTTGKSPRRRPKEKSHDSRRQDGAAKTDAKKSGKKKRVVVIDSSESENDTNETEADNIGSEHIDNTLSTSGTNSKRRKPVVISSESEDEQEIVNEENSMDIDDAGTNIAHGSATRSGAVINDTRNKKNLTIDSDSDSEPVHIPDVNKPEDDDIDHVESSNSAGEIHEKVKKKAGERKKRVPSSDSDSQSVEIDENTESSAKKFKSSEKKSKSSLKKSKKSTKTHDLSDDAVETDPGKRSKRTSVKRKASALLESDSDDSETKAMKAKANEMLEAAKKTAADIKNKMKAAMYGSDSESDELEDATNINKENEPKEKASTKSAKRSRVLDSDSEELSDGNADTIEKDNALEEHDNITAAADDKSDKQNKDTLFDTEMGASETPANGTNTCGTSEMNSETQANTESGNISLKETIRLDSEILLTEESLTGDGDTVDNGMNSKPIEKPMDAKDTEEDSEHNVGSENSSLVINSQHTKTDNIHNKQKNESEINTDNDKSKRRPSEVYSSDEEKDETVNKVKRRKVIVEDEDDE</sequence>
<dbReference type="GO" id="GO:0006281">
    <property type="term" value="P:DNA repair"/>
    <property type="evidence" value="ECO:0007669"/>
    <property type="project" value="TreeGrafter"/>
</dbReference>
<dbReference type="GO" id="GO:0043111">
    <property type="term" value="P:replication fork arrest"/>
    <property type="evidence" value="ECO:0007669"/>
    <property type="project" value="TreeGrafter"/>
</dbReference>
<feature type="compositionally biased region" description="Basic and acidic residues" evidence="2">
    <location>
        <begin position="1013"/>
        <end position="1042"/>
    </location>
</feature>
<dbReference type="Pfam" id="PF26019">
    <property type="entry name" value="HTH_TIMELESS"/>
    <property type="match status" value="1"/>
</dbReference>
<evidence type="ECO:0000259" key="3">
    <source>
        <dbReference type="Pfam" id="PF05029"/>
    </source>
</evidence>
<dbReference type="GO" id="GO:0003677">
    <property type="term" value="F:DNA binding"/>
    <property type="evidence" value="ECO:0007669"/>
    <property type="project" value="TreeGrafter"/>
</dbReference>
<dbReference type="PANTHER" id="PTHR22940">
    <property type="entry name" value="TIMEOUT/TIMELESS-2"/>
    <property type="match status" value="1"/>
</dbReference>
<feature type="compositionally biased region" description="Basic and acidic residues" evidence="2">
    <location>
        <begin position="663"/>
        <end position="675"/>
    </location>
</feature>
<feature type="region of interest" description="Disordered" evidence="2">
    <location>
        <begin position="961"/>
        <end position="1200"/>
    </location>
</feature>
<feature type="compositionally biased region" description="Basic and acidic residues" evidence="2">
    <location>
        <begin position="500"/>
        <end position="520"/>
    </location>
</feature>
<dbReference type="GO" id="GO:0000076">
    <property type="term" value="P:DNA replication checkpoint signaling"/>
    <property type="evidence" value="ECO:0007669"/>
    <property type="project" value="TreeGrafter"/>
</dbReference>
<feature type="compositionally biased region" description="Basic residues" evidence="2">
    <location>
        <begin position="840"/>
        <end position="852"/>
    </location>
</feature>
<feature type="compositionally biased region" description="Acidic residues" evidence="2">
    <location>
        <begin position="28"/>
        <end position="48"/>
    </location>
</feature>
<dbReference type="GO" id="GO:0009649">
    <property type="term" value="P:entrainment of circadian clock"/>
    <property type="evidence" value="ECO:0007669"/>
    <property type="project" value="TreeGrafter"/>
</dbReference>
<feature type="compositionally biased region" description="Basic residues" evidence="2">
    <location>
        <begin position="318"/>
        <end position="328"/>
    </location>
</feature>
<feature type="compositionally biased region" description="Basic and acidic residues" evidence="2">
    <location>
        <begin position="686"/>
        <end position="703"/>
    </location>
</feature>
<dbReference type="GO" id="GO:0031298">
    <property type="term" value="C:replication fork protection complex"/>
    <property type="evidence" value="ECO:0007669"/>
    <property type="project" value="TreeGrafter"/>
</dbReference>
<feature type="compositionally biased region" description="Basic and acidic residues" evidence="2">
    <location>
        <begin position="1144"/>
        <end position="1171"/>
    </location>
</feature>
<feature type="compositionally biased region" description="Acidic residues" evidence="2">
    <location>
        <begin position="757"/>
        <end position="775"/>
    </location>
</feature>
<name>A0A8D8QK20_9HEMI</name>
<evidence type="ECO:0000256" key="1">
    <source>
        <dbReference type="ARBA" id="ARBA00008174"/>
    </source>
</evidence>
<comment type="similarity">
    <text evidence="1">Belongs to the timeless family.</text>
</comment>
<evidence type="ECO:0000256" key="2">
    <source>
        <dbReference type="SAM" id="MobiDB-lite"/>
    </source>
</evidence>
<dbReference type="Pfam" id="PF05029">
    <property type="entry name" value="TIMELESS_C"/>
    <property type="match status" value="1"/>
</dbReference>
<proteinExistence type="inferred from homology"/>
<feature type="compositionally biased region" description="Basic residues" evidence="2">
    <location>
        <begin position="883"/>
        <end position="893"/>
    </location>
</feature>
<feature type="compositionally biased region" description="Acidic residues" evidence="2">
    <location>
        <begin position="716"/>
        <end position="727"/>
    </location>
</feature>
<feature type="compositionally biased region" description="Polar residues" evidence="2">
    <location>
        <begin position="1129"/>
        <end position="1143"/>
    </location>
</feature>
<feature type="region of interest" description="Disordered" evidence="2">
    <location>
        <begin position="478"/>
        <end position="939"/>
    </location>
</feature>
<organism evidence="4">
    <name type="scientific">Cacopsylla melanoneura</name>
    <dbReference type="NCBI Taxonomy" id="428564"/>
    <lineage>
        <taxon>Eukaryota</taxon>
        <taxon>Metazoa</taxon>
        <taxon>Ecdysozoa</taxon>
        <taxon>Arthropoda</taxon>
        <taxon>Hexapoda</taxon>
        <taxon>Insecta</taxon>
        <taxon>Pterygota</taxon>
        <taxon>Neoptera</taxon>
        <taxon>Paraneoptera</taxon>
        <taxon>Hemiptera</taxon>
        <taxon>Sternorrhyncha</taxon>
        <taxon>Psylloidea</taxon>
        <taxon>Psyllidae</taxon>
        <taxon>Psyllinae</taxon>
        <taxon>Cacopsylla</taxon>
    </lineage>
</organism>
<evidence type="ECO:0000313" key="4">
    <source>
        <dbReference type="EMBL" id="CAG6633101.1"/>
    </source>
</evidence>
<feature type="compositionally biased region" description="Basic and acidic residues" evidence="2">
    <location>
        <begin position="980"/>
        <end position="989"/>
    </location>
</feature>
<reference evidence="4" key="1">
    <citation type="submission" date="2021-05" db="EMBL/GenBank/DDBJ databases">
        <authorList>
            <person name="Alioto T."/>
            <person name="Alioto T."/>
            <person name="Gomez Garrido J."/>
        </authorList>
    </citation>
    <scope>NUCLEOTIDE SEQUENCE</scope>
</reference>
<feature type="compositionally biased region" description="Basic residues" evidence="2">
    <location>
        <begin position="536"/>
        <end position="551"/>
    </location>
</feature>
<feature type="domain" description="Timeless C-terminal" evidence="3">
    <location>
        <begin position="380"/>
        <end position="462"/>
    </location>
</feature>
<feature type="compositionally biased region" description="Polar residues" evidence="2">
    <location>
        <begin position="620"/>
        <end position="633"/>
    </location>
</feature>